<dbReference type="OrthoDB" id="5189595at2759"/>
<organism evidence="1 2">
    <name type="scientific">Diaporthe ampelina</name>
    <dbReference type="NCBI Taxonomy" id="1214573"/>
    <lineage>
        <taxon>Eukaryota</taxon>
        <taxon>Fungi</taxon>
        <taxon>Dikarya</taxon>
        <taxon>Ascomycota</taxon>
        <taxon>Pezizomycotina</taxon>
        <taxon>Sordariomycetes</taxon>
        <taxon>Sordariomycetidae</taxon>
        <taxon>Diaporthales</taxon>
        <taxon>Diaporthaceae</taxon>
        <taxon>Diaporthe</taxon>
    </lineage>
</organism>
<dbReference type="AlphaFoldDB" id="A0A0G2IFV4"/>
<dbReference type="Proteomes" id="UP000034680">
    <property type="component" value="Unassembled WGS sequence"/>
</dbReference>
<accession>A0A0G2IFV4</accession>
<dbReference type="EMBL" id="LCUC01000033">
    <property type="protein sequence ID" value="KKY39165.1"/>
    <property type="molecule type" value="Genomic_DNA"/>
</dbReference>
<proteinExistence type="predicted"/>
<keyword evidence="2" id="KW-1185">Reference proteome</keyword>
<name>A0A0G2IFV4_9PEZI</name>
<reference evidence="1 2" key="2">
    <citation type="submission" date="2015-05" db="EMBL/GenBank/DDBJ databases">
        <authorList>
            <person name="Morales-Cruz A."/>
            <person name="Amrine K.C."/>
            <person name="Cantu D."/>
        </authorList>
    </citation>
    <scope>NUCLEOTIDE SEQUENCE [LARGE SCALE GENOMIC DNA]</scope>
    <source>
        <strain evidence="1">DA912</strain>
    </source>
</reference>
<evidence type="ECO:0000313" key="2">
    <source>
        <dbReference type="Proteomes" id="UP000034680"/>
    </source>
</evidence>
<sequence length="100" mass="10372">MATIEQIQKSATAAAQSLIASDAKTTMAGKQPQEMKEHAAEVLNAAVPTVHGCVEALAKDPRQLEAEDADVLAIRAVTLTAFGTPIGSTSSKRKQGVVLS</sequence>
<protein>
    <submittedName>
        <fullName evidence="1">Uncharacterized protein</fullName>
    </submittedName>
</protein>
<gene>
    <name evidence="1" type="ORF">UCDDA912_g00876</name>
</gene>
<reference evidence="1 2" key="1">
    <citation type="submission" date="2015-05" db="EMBL/GenBank/DDBJ databases">
        <title>Distinctive expansion of gene families associated with plant cell wall degradation and secondary metabolism in the genomes of grapevine trunk pathogens.</title>
        <authorList>
            <person name="Lawrence D.P."/>
            <person name="Travadon R."/>
            <person name="Rolshausen P.E."/>
            <person name="Baumgartner K."/>
        </authorList>
    </citation>
    <scope>NUCLEOTIDE SEQUENCE [LARGE SCALE GENOMIC DNA]</scope>
    <source>
        <strain evidence="1">DA912</strain>
    </source>
</reference>
<comment type="caution">
    <text evidence="1">The sequence shown here is derived from an EMBL/GenBank/DDBJ whole genome shotgun (WGS) entry which is preliminary data.</text>
</comment>
<evidence type="ECO:0000313" key="1">
    <source>
        <dbReference type="EMBL" id="KKY39165.1"/>
    </source>
</evidence>